<reference evidence="2 3" key="1">
    <citation type="journal article" date="2021" name="Nat. Plants">
        <title>The Taxus genome provides insights into paclitaxel biosynthesis.</title>
        <authorList>
            <person name="Xiong X."/>
            <person name="Gou J."/>
            <person name="Liao Q."/>
            <person name="Li Y."/>
            <person name="Zhou Q."/>
            <person name="Bi G."/>
            <person name="Li C."/>
            <person name="Du R."/>
            <person name="Wang X."/>
            <person name="Sun T."/>
            <person name="Guo L."/>
            <person name="Liang H."/>
            <person name="Lu P."/>
            <person name="Wu Y."/>
            <person name="Zhang Z."/>
            <person name="Ro D.K."/>
            <person name="Shang Y."/>
            <person name="Huang S."/>
            <person name="Yan J."/>
        </authorList>
    </citation>
    <scope>NUCLEOTIDE SEQUENCE [LARGE SCALE GENOMIC DNA]</scope>
    <source>
        <strain evidence="2">Ta-2019</strain>
    </source>
</reference>
<feature type="non-terminal residue" evidence="2">
    <location>
        <position position="182"/>
    </location>
</feature>
<evidence type="ECO:0000256" key="1">
    <source>
        <dbReference type="SAM" id="MobiDB-lite"/>
    </source>
</evidence>
<sequence length="182" mass="19184">MEGKEKRSAMGKGAGGGGLLLTKPAPSRPPLALPPRTEAVLAPGPMSLVSSFFAEHDPDSECKSFSQLLAGAMASPPARDNTNRSNNDIKPSVPSSQTSGPTSSSSAKFKCMPPASIPIPRPPFLTLPHGLSPSTLLDSPMLLTNSQVEPSPTTGNFPPLLLLNKRMQIRKVDRALSLNHIQ</sequence>
<feature type="region of interest" description="Disordered" evidence="1">
    <location>
        <begin position="1"/>
        <end position="38"/>
    </location>
</feature>
<protein>
    <submittedName>
        <fullName evidence="2">Uncharacterized protein</fullName>
    </submittedName>
</protein>
<keyword evidence="3" id="KW-1185">Reference proteome</keyword>
<gene>
    <name evidence="2" type="ORF">KI387_030779</name>
</gene>
<evidence type="ECO:0000313" key="2">
    <source>
        <dbReference type="EMBL" id="KAH9299097.1"/>
    </source>
</evidence>
<evidence type="ECO:0000313" key="3">
    <source>
        <dbReference type="Proteomes" id="UP000824469"/>
    </source>
</evidence>
<dbReference type="EMBL" id="JAHRHJ020000010">
    <property type="protein sequence ID" value="KAH9299097.1"/>
    <property type="molecule type" value="Genomic_DNA"/>
</dbReference>
<comment type="caution">
    <text evidence="2">The sequence shown here is derived from an EMBL/GenBank/DDBJ whole genome shotgun (WGS) entry which is preliminary data.</text>
</comment>
<feature type="compositionally biased region" description="Low complexity" evidence="1">
    <location>
        <begin position="91"/>
        <end position="106"/>
    </location>
</feature>
<feature type="region of interest" description="Disordered" evidence="1">
    <location>
        <begin position="64"/>
        <end position="112"/>
    </location>
</feature>
<name>A0AA38FEV5_TAXCH</name>
<dbReference type="Proteomes" id="UP000824469">
    <property type="component" value="Unassembled WGS sequence"/>
</dbReference>
<proteinExistence type="predicted"/>
<accession>A0AA38FEV5</accession>
<dbReference type="AlphaFoldDB" id="A0AA38FEV5"/>
<organism evidence="2 3">
    <name type="scientific">Taxus chinensis</name>
    <name type="common">Chinese yew</name>
    <name type="synonym">Taxus wallichiana var. chinensis</name>
    <dbReference type="NCBI Taxonomy" id="29808"/>
    <lineage>
        <taxon>Eukaryota</taxon>
        <taxon>Viridiplantae</taxon>
        <taxon>Streptophyta</taxon>
        <taxon>Embryophyta</taxon>
        <taxon>Tracheophyta</taxon>
        <taxon>Spermatophyta</taxon>
        <taxon>Pinopsida</taxon>
        <taxon>Pinidae</taxon>
        <taxon>Conifers II</taxon>
        <taxon>Cupressales</taxon>
        <taxon>Taxaceae</taxon>
        <taxon>Taxus</taxon>
    </lineage>
</organism>